<feature type="coiled-coil region" evidence="1">
    <location>
        <begin position="140"/>
        <end position="177"/>
    </location>
</feature>
<feature type="region of interest" description="Disordered" evidence="2">
    <location>
        <begin position="34"/>
        <end position="61"/>
    </location>
</feature>
<evidence type="ECO:0000256" key="1">
    <source>
        <dbReference type="SAM" id="Coils"/>
    </source>
</evidence>
<reference evidence="3 4" key="1">
    <citation type="journal article" date="2020" name="BMC Genomics">
        <title>Intraspecific diversification of the crop wild relative Brassica cretica Lam. using demographic model selection.</title>
        <authorList>
            <person name="Kioukis A."/>
            <person name="Michalopoulou V.A."/>
            <person name="Briers L."/>
            <person name="Pirintsos S."/>
            <person name="Studholme D.J."/>
            <person name="Pavlidis P."/>
            <person name="Sarris P.F."/>
        </authorList>
    </citation>
    <scope>NUCLEOTIDE SEQUENCE [LARGE SCALE GENOMIC DNA]</scope>
    <source>
        <strain evidence="4">cv. PFS-1207/04</strain>
    </source>
</reference>
<evidence type="ECO:0000256" key="2">
    <source>
        <dbReference type="SAM" id="MobiDB-lite"/>
    </source>
</evidence>
<evidence type="ECO:0008006" key="5">
    <source>
        <dbReference type="Google" id="ProtNLM"/>
    </source>
</evidence>
<gene>
    <name evidence="3" type="ORF">DY000_02031673</name>
</gene>
<name>A0ABQ7DM16_BRACR</name>
<dbReference type="Proteomes" id="UP000266723">
    <property type="component" value="Unassembled WGS sequence"/>
</dbReference>
<sequence length="265" mass="29398">MRDLLSNGPFFWTSFTPKRVRKALRLVCPDFEGGVGTDSDSGSDGPAPCDDPAEETNVRSPKGKGIDLCDIDFSVDDFILPGWDPDLAYGDGSGTSEAPIPDFDDFFVGLPSCFDPPSPVDEMGSSALEASHRESMVYRFKAEKAEKDLARMQNEILERDSKLARDHEKAVRRAERKVGTLWKMQADDFVFEEEMRDMKDGMKDHAHAEALIPLIDGRIQGFWDSIPVSPDTEEVATEVAGDDEEVNYPADVFGASLSENFNFDL</sequence>
<proteinExistence type="predicted"/>
<accession>A0ABQ7DM16</accession>
<feature type="compositionally biased region" description="Low complexity" evidence="2">
    <location>
        <begin position="37"/>
        <end position="50"/>
    </location>
</feature>
<comment type="caution">
    <text evidence="3">The sequence shown here is derived from an EMBL/GenBank/DDBJ whole genome shotgun (WGS) entry which is preliminary data.</text>
</comment>
<evidence type="ECO:0000313" key="4">
    <source>
        <dbReference type="Proteomes" id="UP000266723"/>
    </source>
</evidence>
<organism evidence="3 4">
    <name type="scientific">Brassica cretica</name>
    <name type="common">Mustard</name>
    <dbReference type="NCBI Taxonomy" id="69181"/>
    <lineage>
        <taxon>Eukaryota</taxon>
        <taxon>Viridiplantae</taxon>
        <taxon>Streptophyta</taxon>
        <taxon>Embryophyta</taxon>
        <taxon>Tracheophyta</taxon>
        <taxon>Spermatophyta</taxon>
        <taxon>Magnoliopsida</taxon>
        <taxon>eudicotyledons</taxon>
        <taxon>Gunneridae</taxon>
        <taxon>Pentapetalae</taxon>
        <taxon>rosids</taxon>
        <taxon>malvids</taxon>
        <taxon>Brassicales</taxon>
        <taxon>Brassicaceae</taxon>
        <taxon>Brassiceae</taxon>
        <taxon>Brassica</taxon>
    </lineage>
</organism>
<dbReference type="EMBL" id="QGKV02000649">
    <property type="protein sequence ID" value="KAF3579037.1"/>
    <property type="molecule type" value="Genomic_DNA"/>
</dbReference>
<keyword evidence="4" id="KW-1185">Reference proteome</keyword>
<keyword evidence="1" id="KW-0175">Coiled coil</keyword>
<protein>
    <recommendedName>
        <fullName evidence="5">GTD-binding domain-containing protein</fullName>
    </recommendedName>
</protein>
<evidence type="ECO:0000313" key="3">
    <source>
        <dbReference type="EMBL" id="KAF3579037.1"/>
    </source>
</evidence>